<dbReference type="FunFam" id="3.60.15.10:FF:000028">
    <property type="entry name" value="Integrator complex subunit 11 isoform X3"/>
    <property type="match status" value="1"/>
</dbReference>
<keyword evidence="3" id="KW-0378">Hydrolase</keyword>
<reference evidence="7" key="1">
    <citation type="submission" date="2022-02" db="EMBL/GenBank/DDBJ databases">
        <authorList>
            <person name="Henning P.M."/>
            <person name="McCubbin A.G."/>
            <person name="Shore J.S."/>
        </authorList>
    </citation>
    <scope>NUCLEOTIDE SEQUENCE</scope>
    <source>
        <strain evidence="7">F60SS</strain>
        <tissue evidence="7">Leaves</tissue>
    </source>
</reference>
<evidence type="ECO:0000259" key="5">
    <source>
        <dbReference type="SMART" id="SM00849"/>
    </source>
</evidence>
<dbReference type="PANTHER" id="PTHR11203:SF37">
    <property type="entry name" value="INTEGRATOR COMPLEX SUBUNIT 11"/>
    <property type="match status" value="1"/>
</dbReference>
<evidence type="ECO:0000256" key="3">
    <source>
        <dbReference type="ARBA" id="ARBA00022801"/>
    </source>
</evidence>
<feature type="domain" description="Beta-Casp" evidence="6">
    <location>
        <begin position="244"/>
        <end position="362"/>
    </location>
</feature>
<keyword evidence="8" id="KW-1185">Reference proteome</keyword>
<dbReference type="SUPFAM" id="SSF56281">
    <property type="entry name" value="Metallo-hydrolase/oxidoreductase"/>
    <property type="match status" value="1"/>
</dbReference>
<dbReference type="GO" id="GO:0016180">
    <property type="term" value="P:snRNA processing"/>
    <property type="evidence" value="ECO:0007669"/>
    <property type="project" value="TreeGrafter"/>
</dbReference>
<organism evidence="7 8">
    <name type="scientific">Turnera subulata</name>
    <dbReference type="NCBI Taxonomy" id="218843"/>
    <lineage>
        <taxon>Eukaryota</taxon>
        <taxon>Viridiplantae</taxon>
        <taxon>Streptophyta</taxon>
        <taxon>Embryophyta</taxon>
        <taxon>Tracheophyta</taxon>
        <taxon>Spermatophyta</taxon>
        <taxon>Magnoliopsida</taxon>
        <taxon>eudicotyledons</taxon>
        <taxon>Gunneridae</taxon>
        <taxon>Pentapetalae</taxon>
        <taxon>rosids</taxon>
        <taxon>fabids</taxon>
        <taxon>Malpighiales</taxon>
        <taxon>Passifloraceae</taxon>
        <taxon>Turnera</taxon>
    </lineage>
</organism>
<dbReference type="InterPro" id="IPR001279">
    <property type="entry name" value="Metallo-B-lactamas"/>
</dbReference>
<feature type="domain" description="Metallo-beta-lactamase" evidence="5">
    <location>
        <begin position="15"/>
        <end position="224"/>
    </location>
</feature>
<comment type="similarity">
    <text evidence="2">Belongs to the metallo-beta-lactamase superfamily. RNA-metabolizing metallo-beta-lactamase-like family. INTS11 subfamily.</text>
</comment>
<evidence type="ECO:0000256" key="1">
    <source>
        <dbReference type="ARBA" id="ARBA00004123"/>
    </source>
</evidence>
<dbReference type="Gene3D" id="3.40.50.10890">
    <property type="match status" value="1"/>
</dbReference>
<dbReference type="InterPro" id="IPR036866">
    <property type="entry name" value="RibonucZ/Hydroxyglut_hydro"/>
</dbReference>
<dbReference type="Pfam" id="PF10996">
    <property type="entry name" value="Beta-Casp"/>
    <property type="match status" value="1"/>
</dbReference>
<dbReference type="Proteomes" id="UP001141552">
    <property type="component" value="Unassembled WGS sequence"/>
</dbReference>
<dbReference type="Pfam" id="PF16661">
    <property type="entry name" value="Lactamase_B_6"/>
    <property type="match status" value="1"/>
</dbReference>
<accession>A0A9Q0G5Q8</accession>
<dbReference type="InterPro" id="IPR022712">
    <property type="entry name" value="Beta_Casp"/>
</dbReference>
<evidence type="ECO:0000313" key="8">
    <source>
        <dbReference type="Proteomes" id="UP001141552"/>
    </source>
</evidence>
<gene>
    <name evidence="7" type="primary">CPSF73II_1</name>
    <name evidence="7" type="ORF">Tsubulata_012865</name>
</gene>
<sequence>MGIECLVLGAGQEVGKSCVVVSINGKRIMFDCGMHMGYDDHRRFPDFSLISKDGHFDNALDCVIITHFHLDHVGALPYFTQVCGYNGPVYMTYPTKALAPLMLEDYRKVMVDRRGEEEQFTAHHISQCMKKVIPVNLKQTVEVDKDLQIRAYYAGHVLGAAMFYAKVGETAIVYTGDYNMTPDRHLGAAQIDRLPLDLLISESTYATTVRDSRYAREREFLKAVHKCVADGGKVLIPTFALGRAQELCILLDDYWERMNLKVPIYFSAGLTIQANLYYEMLISWTSQKVKETHATRNAFHFKNVHNFDRSLINAPGPCVLFATPGMINGGFSLEVFKQWAPCEKNLVTLPGYCVAGTIGHRLMSGKPTKIDVDKDTQIDVRCQIHQLSFSPHTDSKGIMDLVKFLSPKHMILVHGEKPKMVSLKEKIQSELGIPCYVPANCDTVCVPSTPFVKAHASDAFIRSCSSPNFRFSKSSEDNLSLVSASRKAAAQLQVCDERVTEGILIMEKNMKAEIVHQDELLDVLGETKHEVSFAYCCPAYANDSKESGNRNLILAHDAAGLSEQCGWIQLLFRELLNCFSGRNIQNQGEHLYVESFHVSVCSNKSCPYRTIEGPQSKSPAVYFCCTWSAPDEKLAREIISCMKNFKFSADLQKHC</sequence>
<dbReference type="AlphaFoldDB" id="A0A9Q0G5Q8"/>
<reference evidence="7" key="2">
    <citation type="journal article" date="2023" name="Plants (Basel)">
        <title>Annotation of the Turnera subulata (Passifloraceae) Draft Genome Reveals the S-Locus Evolved after the Divergence of Turneroideae from Passifloroideae in a Stepwise Manner.</title>
        <authorList>
            <person name="Henning P.M."/>
            <person name="Roalson E.H."/>
            <person name="Mir W."/>
            <person name="McCubbin A.G."/>
            <person name="Shore J.S."/>
        </authorList>
    </citation>
    <scope>NUCLEOTIDE SEQUENCE</scope>
    <source>
        <strain evidence="7">F60SS</strain>
    </source>
</reference>
<dbReference type="InterPro" id="IPR011108">
    <property type="entry name" value="RMMBL"/>
</dbReference>
<protein>
    <submittedName>
        <fullName evidence="7">Cleavage and polyadenylation specificity factor subunit 3-II</fullName>
    </submittedName>
</protein>
<dbReference type="GO" id="GO:0005634">
    <property type="term" value="C:nucleus"/>
    <property type="evidence" value="ECO:0007669"/>
    <property type="project" value="UniProtKB-SubCell"/>
</dbReference>
<dbReference type="PANTHER" id="PTHR11203">
    <property type="entry name" value="CLEAVAGE AND POLYADENYLATION SPECIFICITY FACTOR FAMILY MEMBER"/>
    <property type="match status" value="1"/>
</dbReference>
<keyword evidence="4" id="KW-0539">Nucleus</keyword>
<dbReference type="InterPro" id="IPR041897">
    <property type="entry name" value="INTS11-like_MBL-fold"/>
</dbReference>
<dbReference type="OrthoDB" id="10249535at2759"/>
<dbReference type="EMBL" id="JAKUCV010002169">
    <property type="protein sequence ID" value="KAJ4843717.1"/>
    <property type="molecule type" value="Genomic_DNA"/>
</dbReference>
<evidence type="ECO:0000313" key="7">
    <source>
        <dbReference type="EMBL" id="KAJ4843717.1"/>
    </source>
</evidence>
<dbReference type="InterPro" id="IPR050698">
    <property type="entry name" value="MBL"/>
</dbReference>
<dbReference type="GO" id="GO:0016787">
    <property type="term" value="F:hydrolase activity"/>
    <property type="evidence" value="ECO:0007669"/>
    <property type="project" value="UniProtKB-KW"/>
</dbReference>
<proteinExistence type="inferred from homology"/>
<dbReference type="SMART" id="SM00849">
    <property type="entry name" value="Lactamase_B"/>
    <property type="match status" value="1"/>
</dbReference>
<dbReference type="FunFam" id="3.40.50.10890:FF:000005">
    <property type="entry name" value="Cleavage and polyadenylation specificity factor subunit 3-II"/>
    <property type="match status" value="1"/>
</dbReference>
<dbReference type="Pfam" id="PF07521">
    <property type="entry name" value="RMMBL"/>
    <property type="match status" value="1"/>
</dbReference>
<comment type="subcellular location">
    <subcellularLocation>
        <location evidence="1">Nucleus</location>
    </subcellularLocation>
</comment>
<evidence type="ECO:0000256" key="4">
    <source>
        <dbReference type="ARBA" id="ARBA00023242"/>
    </source>
</evidence>
<dbReference type="Gene3D" id="3.60.15.10">
    <property type="entry name" value="Ribonuclease Z/Hydroxyacylglutathione hydrolase-like"/>
    <property type="match status" value="1"/>
</dbReference>
<evidence type="ECO:0000259" key="6">
    <source>
        <dbReference type="SMART" id="SM01027"/>
    </source>
</evidence>
<evidence type="ECO:0000256" key="2">
    <source>
        <dbReference type="ARBA" id="ARBA00007093"/>
    </source>
</evidence>
<dbReference type="CDD" id="cd16291">
    <property type="entry name" value="INTS11-like_MBL-fold"/>
    <property type="match status" value="1"/>
</dbReference>
<comment type="caution">
    <text evidence="7">The sequence shown here is derived from an EMBL/GenBank/DDBJ whole genome shotgun (WGS) entry which is preliminary data.</text>
</comment>
<dbReference type="SMART" id="SM01027">
    <property type="entry name" value="Beta-Casp"/>
    <property type="match status" value="1"/>
</dbReference>
<dbReference type="GO" id="GO:0004521">
    <property type="term" value="F:RNA endonuclease activity"/>
    <property type="evidence" value="ECO:0007669"/>
    <property type="project" value="TreeGrafter"/>
</dbReference>
<name>A0A9Q0G5Q8_9ROSI</name>